<reference evidence="3 4" key="1">
    <citation type="submission" date="2019-03" db="EMBL/GenBank/DDBJ databases">
        <title>Genomic Encyclopedia of Type Strains, Phase IV (KMG-IV): sequencing the most valuable type-strain genomes for metagenomic binning, comparative biology and taxonomic classification.</title>
        <authorList>
            <person name="Goeker M."/>
        </authorList>
    </citation>
    <scope>NUCLEOTIDE SEQUENCE [LARGE SCALE GENOMIC DNA]</scope>
    <source>
        <strain evidence="3 4">DSM 103428</strain>
    </source>
</reference>
<feature type="domain" description="Amidohydrolase-related" evidence="2">
    <location>
        <begin position="134"/>
        <end position="389"/>
    </location>
</feature>
<evidence type="ECO:0000256" key="1">
    <source>
        <dbReference type="ARBA" id="ARBA00023239"/>
    </source>
</evidence>
<evidence type="ECO:0000259" key="2">
    <source>
        <dbReference type="Pfam" id="PF04909"/>
    </source>
</evidence>
<evidence type="ECO:0000313" key="3">
    <source>
        <dbReference type="EMBL" id="TCK75057.1"/>
    </source>
</evidence>
<protein>
    <submittedName>
        <fullName evidence="3">Putative TIM-barrel fold metal-dependent hydrolase</fullName>
    </submittedName>
</protein>
<dbReference type="InterPro" id="IPR032465">
    <property type="entry name" value="ACMSD"/>
</dbReference>
<dbReference type="GO" id="GO:0019748">
    <property type="term" value="P:secondary metabolic process"/>
    <property type="evidence" value="ECO:0007669"/>
    <property type="project" value="TreeGrafter"/>
</dbReference>
<dbReference type="GO" id="GO:0005737">
    <property type="term" value="C:cytoplasm"/>
    <property type="evidence" value="ECO:0007669"/>
    <property type="project" value="TreeGrafter"/>
</dbReference>
<dbReference type="EMBL" id="SMGK01000001">
    <property type="protein sequence ID" value="TCK75057.1"/>
    <property type="molecule type" value="Genomic_DNA"/>
</dbReference>
<dbReference type="InterPro" id="IPR032466">
    <property type="entry name" value="Metal_Hydrolase"/>
</dbReference>
<organism evidence="3 4">
    <name type="scientific">Acidipila rosea</name>
    <dbReference type="NCBI Taxonomy" id="768535"/>
    <lineage>
        <taxon>Bacteria</taxon>
        <taxon>Pseudomonadati</taxon>
        <taxon>Acidobacteriota</taxon>
        <taxon>Terriglobia</taxon>
        <taxon>Terriglobales</taxon>
        <taxon>Acidobacteriaceae</taxon>
        <taxon>Acidipila</taxon>
    </lineage>
</organism>
<name>A0A4R1LBW7_9BACT</name>
<dbReference type="Pfam" id="PF04909">
    <property type="entry name" value="Amidohydro_2"/>
    <property type="match status" value="1"/>
</dbReference>
<dbReference type="SUPFAM" id="SSF51556">
    <property type="entry name" value="Metallo-dependent hydrolases"/>
    <property type="match status" value="1"/>
</dbReference>
<dbReference type="InterPro" id="IPR006680">
    <property type="entry name" value="Amidohydro-rel"/>
</dbReference>
<keyword evidence="1" id="KW-0456">Lyase</keyword>
<accession>A0A4R1LBW7</accession>
<dbReference type="AlphaFoldDB" id="A0A4R1LBW7"/>
<dbReference type="Proteomes" id="UP000295210">
    <property type="component" value="Unassembled WGS sequence"/>
</dbReference>
<dbReference type="GO" id="GO:0016831">
    <property type="term" value="F:carboxy-lyase activity"/>
    <property type="evidence" value="ECO:0007669"/>
    <property type="project" value="InterPro"/>
</dbReference>
<comment type="caution">
    <text evidence="3">The sequence shown here is derived from an EMBL/GenBank/DDBJ whole genome shotgun (WGS) entry which is preliminary data.</text>
</comment>
<gene>
    <name evidence="3" type="ORF">C7378_0036</name>
</gene>
<dbReference type="PANTHER" id="PTHR21240:SF28">
    <property type="entry name" value="ISO-OROTATE DECARBOXYLASE (EUROFUNG)"/>
    <property type="match status" value="1"/>
</dbReference>
<dbReference type="RefSeq" id="WP_207901276.1">
    <property type="nucleotide sequence ID" value="NZ_SMGK01000001.1"/>
</dbReference>
<evidence type="ECO:0000313" key="4">
    <source>
        <dbReference type="Proteomes" id="UP000295210"/>
    </source>
</evidence>
<proteinExistence type="predicted"/>
<dbReference type="Gene3D" id="3.20.20.140">
    <property type="entry name" value="Metal-dependent hydrolases"/>
    <property type="match status" value="1"/>
</dbReference>
<sequence length="399" mass="46178">MASVPPITHAMASFTAAHTLCDRQVSSLPAGERCVVDESHEAASINCHECRACLRDRVLSIADYEPRSTLVVPEHRLTRARYPFVDVHSHQSAMMSDEALNQLVSEMDLLNMRVMVNLSGSYGSTLQSRIQNLEGRYPSRFLTFANIDFSDVDSPDYSRRAADQLTEDVRNGARGLKIFKNLGMDLVDRQRRRIHVDDPRFDPVFEVCSAAHIPVLIHSAEPKPFFDPVDRYNERWLELTMFPARARSPVHYPPWRTILDEQHRLFAKHPNVLFINAHLGWLGGDLEELGRLMDALPNMYTEIGAVLAELGRQPREARRWMIRYQDRVLFGKDHWNPEEYHTYFRVLETDDEYFDYFRKTHGSWKLYGLELPDGVLRKLYYENALHVLPGIHSALFPRT</sequence>
<keyword evidence="3" id="KW-0378">Hydrolase</keyword>
<dbReference type="GO" id="GO:0016787">
    <property type="term" value="F:hydrolase activity"/>
    <property type="evidence" value="ECO:0007669"/>
    <property type="project" value="UniProtKB-KW"/>
</dbReference>
<keyword evidence="4" id="KW-1185">Reference proteome</keyword>
<dbReference type="PANTHER" id="PTHR21240">
    <property type="entry name" value="2-AMINO-3-CARBOXYLMUCONATE-6-SEMIALDEHYDE DECARBOXYLASE"/>
    <property type="match status" value="1"/>
</dbReference>